<evidence type="ECO:0000313" key="2">
    <source>
        <dbReference type="EMBL" id="KZP05287.1"/>
    </source>
</evidence>
<gene>
    <name evidence="2" type="ORF">FIBSPDRAFT_903635</name>
</gene>
<dbReference type="Proteomes" id="UP000076532">
    <property type="component" value="Unassembled WGS sequence"/>
</dbReference>
<evidence type="ECO:0000313" key="3">
    <source>
        <dbReference type="Proteomes" id="UP000076532"/>
    </source>
</evidence>
<reference evidence="2 3" key="1">
    <citation type="journal article" date="2016" name="Mol. Biol. Evol.">
        <title>Comparative Genomics of Early-Diverging Mushroom-Forming Fungi Provides Insights into the Origins of Lignocellulose Decay Capabilities.</title>
        <authorList>
            <person name="Nagy L.G."/>
            <person name="Riley R."/>
            <person name="Tritt A."/>
            <person name="Adam C."/>
            <person name="Daum C."/>
            <person name="Floudas D."/>
            <person name="Sun H."/>
            <person name="Yadav J.S."/>
            <person name="Pangilinan J."/>
            <person name="Larsson K.H."/>
            <person name="Matsuura K."/>
            <person name="Barry K."/>
            <person name="Labutti K."/>
            <person name="Kuo R."/>
            <person name="Ohm R.A."/>
            <person name="Bhattacharya S.S."/>
            <person name="Shirouzu T."/>
            <person name="Yoshinaga Y."/>
            <person name="Martin F.M."/>
            <person name="Grigoriev I.V."/>
            <person name="Hibbett D.S."/>
        </authorList>
    </citation>
    <scope>NUCLEOTIDE SEQUENCE [LARGE SCALE GENOMIC DNA]</scope>
    <source>
        <strain evidence="2 3">CBS 109695</strain>
    </source>
</reference>
<dbReference type="AlphaFoldDB" id="A0A167VRE1"/>
<accession>A0A167VRE1</accession>
<proteinExistence type="predicted"/>
<dbReference type="EMBL" id="KV417849">
    <property type="protein sequence ID" value="KZP05287.1"/>
    <property type="molecule type" value="Genomic_DNA"/>
</dbReference>
<organism evidence="2 3">
    <name type="scientific">Athelia psychrophila</name>
    <dbReference type="NCBI Taxonomy" id="1759441"/>
    <lineage>
        <taxon>Eukaryota</taxon>
        <taxon>Fungi</taxon>
        <taxon>Dikarya</taxon>
        <taxon>Basidiomycota</taxon>
        <taxon>Agaricomycotina</taxon>
        <taxon>Agaricomycetes</taxon>
        <taxon>Agaricomycetidae</taxon>
        <taxon>Atheliales</taxon>
        <taxon>Atheliaceae</taxon>
        <taxon>Athelia</taxon>
    </lineage>
</organism>
<evidence type="ECO:0000256" key="1">
    <source>
        <dbReference type="SAM" id="MobiDB-lite"/>
    </source>
</evidence>
<sequence length="111" mass="12417">MSKLLMPLSYFEICKSVIASRRAFARSEMDSGAENSSVFPSPYTAGAEWEPPSRGGDQEATTFRKLLQMAARNERVEMLDMIVRAAGRIRRIWAHLDQLKSTVKHGASLNS</sequence>
<feature type="region of interest" description="Disordered" evidence="1">
    <location>
        <begin position="28"/>
        <end position="58"/>
    </location>
</feature>
<protein>
    <submittedName>
        <fullName evidence="2">Uncharacterized protein</fullName>
    </submittedName>
</protein>
<name>A0A167VRE1_9AGAM</name>
<keyword evidence="3" id="KW-1185">Reference proteome</keyword>